<feature type="region of interest" description="Disordered" evidence="1">
    <location>
        <begin position="101"/>
        <end position="127"/>
    </location>
</feature>
<evidence type="ECO:0000313" key="4">
    <source>
        <dbReference type="RefSeq" id="XP_010913259.1"/>
    </source>
</evidence>
<feature type="compositionally biased region" description="Polar residues" evidence="1">
    <location>
        <begin position="946"/>
        <end position="955"/>
    </location>
</feature>
<dbReference type="GeneID" id="105038998"/>
<gene>
    <name evidence="3 4" type="primary">LOC105038998</name>
</gene>
<dbReference type="RefSeq" id="XP_073098790.1">
    <property type="nucleotide sequence ID" value="XM_073242689.1"/>
</dbReference>
<name>A0A6I9QPM1_ELAGV</name>
<evidence type="ECO:0000313" key="3">
    <source>
        <dbReference type="RefSeq" id="XP_010913257.1"/>
    </source>
</evidence>
<organism evidence="2 3">
    <name type="scientific">Elaeis guineensis var. tenera</name>
    <name type="common">Oil palm</name>
    <dbReference type="NCBI Taxonomy" id="51953"/>
    <lineage>
        <taxon>Eukaryota</taxon>
        <taxon>Viridiplantae</taxon>
        <taxon>Streptophyta</taxon>
        <taxon>Embryophyta</taxon>
        <taxon>Tracheophyta</taxon>
        <taxon>Spermatophyta</taxon>
        <taxon>Magnoliopsida</taxon>
        <taxon>Liliopsida</taxon>
        <taxon>Arecaceae</taxon>
        <taxon>Arecoideae</taxon>
        <taxon>Cocoseae</taxon>
        <taxon>Elaeidinae</taxon>
        <taxon>Elaeis</taxon>
    </lineage>
</organism>
<feature type="compositionally biased region" description="Polar residues" evidence="1">
    <location>
        <begin position="624"/>
        <end position="638"/>
    </location>
</feature>
<feature type="region of interest" description="Disordered" evidence="1">
    <location>
        <begin position="922"/>
        <end position="997"/>
    </location>
</feature>
<feature type="compositionally biased region" description="Polar residues" evidence="1">
    <location>
        <begin position="579"/>
        <end position="589"/>
    </location>
</feature>
<dbReference type="RefSeq" id="XP_010913257.1">
    <property type="nucleotide sequence ID" value="XM_010914955.3"/>
</dbReference>
<dbReference type="Proteomes" id="UP000504607">
    <property type="component" value="Chromosome 2"/>
</dbReference>
<evidence type="ECO:0000313" key="2">
    <source>
        <dbReference type="Proteomes" id="UP000504607"/>
    </source>
</evidence>
<keyword evidence="2" id="KW-1185">Reference proteome</keyword>
<evidence type="ECO:0000256" key="1">
    <source>
        <dbReference type="SAM" id="MobiDB-lite"/>
    </source>
</evidence>
<feature type="region of interest" description="Disordered" evidence="1">
    <location>
        <begin position="604"/>
        <end position="638"/>
    </location>
</feature>
<dbReference type="PANTHER" id="PTHR35767:SF1">
    <property type="entry name" value="HAPLESS PROTEIN"/>
    <property type="match status" value="1"/>
</dbReference>
<dbReference type="OrthoDB" id="1929441at2759"/>
<feature type="region of interest" description="Disordered" evidence="1">
    <location>
        <begin position="704"/>
        <end position="735"/>
    </location>
</feature>
<reference evidence="3 4" key="1">
    <citation type="submission" date="2025-04" db="UniProtKB">
        <authorList>
            <consortium name="RefSeq"/>
        </authorList>
    </citation>
    <scope>IDENTIFICATION</scope>
</reference>
<feature type="compositionally biased region" description="Polar residues" evidence="1">
    <location>
        <begin position="922"/>
        <end position="936"/>
    </location>
</feature>
<proteinExistence type="predicted"/>
<dbReference type="RefSeq" id="XP_010913259.1">
    <property type="nucleotide sequence ID" value="XM_010914957.3"/>
</dbReference>
<feature type="region of interest" description="Disordered" evidence="1">
    <location>
        <begin position="570"/>
        <end position="589"/>
    </location>
</feature>
<sequence>MLSIENPSCSSKLPALKTDERASERLALQEADPGGLCERPTPNFSIRDYVFTSRSKGIGTNWPFPQQLLQLCLKHGISDLLPPFEPPDLVRAQCLSKKVEPNPPVACSESDLPDTKDAGPSDVGTESIKSHSCSLLDDLVVEHSDQTHYTSPDKGKSIVDQGVALDEHIHRDAEISLAVTSHNQTERISCQIGDLPCSASVNKSFSEASSELEVAGPAPLPQKLESSREPLEKKCRLIVKLGAISEANRSEDIVSNTSTVSDPMASKICPVCKTFASTSNTTLNAHMDQCLSVESNARRVLTNFSTPKVKPRKKRLMVDIYKTAPRCTLEDLDRRNGTNWASELALVTLTNEDSTETKRPKLLPMDARDDGDGAVYVDSNGIKLRILSKLDDTPAVMSREETKLRKHTKDIKASKTILIGKKKRFTSKCSKDMKVKGHNKKLSSFKLLEARIKPASAGDCCADAYQDKEGSNISNACDQVNTSGSATLRQWVCSKRSDLPKKLSNKDSHKTLENPVAITKDTWAENGQPDSCNTSSVRNILKFSRPSEDMTASPKTRKVNFLSNMVLPVEDGKKKSPESPVSNCWWSSENTSSTRGLLIKLSRPSTTLVSSPRSKREEIHMGNLQKSNSSSGMATKQSENCRTLVKDQACSTSEKNVLVRSPSLSLESSKGNLNEKTSKKFRKNRSILRTGKREVRSLVKGLHDSIKDLGPDNARASETPKTHQSGSLESEHVSRSPIGKVMEQVSPSAIGISEPMCEREAPSAMEDLPLEAECHDPRNETRDMQVKVSSWDHVTDPYMEKATGDPVISETAISEKLTRIPNARLDPQLSVEERVLPLSSGEARVPRVMQKLLREQEIHCGIVFHDEDVSQGNQIADEAGLQGLKDSCASQHTECQADTASIQESSACLTSHGDVGLEVHQENSSATSIGVTSNHLANDGEPAESPDSTASTVSLPSPKDSNNRDSEAELLLRDTDTPAQDKFGSTVPSTENCGGTEGRISERIDRESKVILPGNNVELSPKDQSFCCSCRESLSKESQFLRNSVAAGTATPSKGNTISSLHVGPRMSSFHLYQSPRANAVANSCLESPTQSNSTKVSSDSAINFPACSDLGSPSPSSQSQTLSNAIPKLRLMGKDLMVVNKEEPVQPQTAASDYLTNARCLSPLGFASTNLVVNHESFQYHHQLPGGSSVLGRPPSMGSHQMAHYPPGLQVGGFAGAPMQNGLIDHRSQQKKSYKNPISPAACSLGRTVSSNQQHQKPPARASYYMKEIIVIDPEPEADPRGSLVSPAGALPPAISGPDPMLQRQFTYFPSPNQFILRDVSGGPRPSFPDLYPSVNADVMKRAYLSEGPGPLLSSPFVFQSPAAGQLSPLYHSQIHR</sequence>
<feature type="compositionally biased region" description="Basic and acidic residues" evidence="1">
    <location>
        <begin position="961"/>
        <end position="976"/>
    </location>
</feature>
<accession>A0A6I9QPM1</accession>
<protein>
    <submittedName>
        <fullName evidence="3 4">Uncharacterized protein LOC105038998</fullName>
    </submittedName>
</protein>
<dbReference type="KEGG" id="egu:105038998"/>
<dbReference type="PANTHER" id="PTHR35767">
    <property type="entry name" value="HAPLESS PROTEIN"/>
    <property type="match status" value="1"/>
</dbReference>